<evidence type="ECO:0000313" key="2">
    <source>
        <dbReference type="Proteomes" id="UP000724672"/>
    </source>
</evidence>
<comment type="caution">
    <text evidence="1">The sequence shown here is derived from an EMBL/GenBank/DDBJ whole genome shotgun (WGS) entry which is preliminary data.</text>
</comment>
<protein>
    <submittedName>
        <fullName evidence="1">YuzF family protein</fullName>
    </submittedName>
</protein>
<dbReference type="EMBL" id="WSFT01000037">
    <property type="protein sequence ID" value="MBS4538792.1"/>
    <property type="molecule type" value="Genomic_DNA"/>
</dbReference>
<dbReference type="Proteomes" id="UP000724672">
    <property type="component" value="Unassembled WGS sequence"/>
</dbReference>
<organism evidence="1 2">
    <name type="scientific">Anaeromonas frigoriresistens</name>
    <dbReference type="NCBI Taxonomy" id="2683708"/>
    <lineage>
        <taxon>Bacteria</taxon>
        <taxon>Bacillati</taxon>
        <taxon>Bacillota</taxon>
        <taxon>Tissierellia</taxon>
        <taxon>Tissierellales</taxon>
        <taxon>Thermohalobacteraceae</taxon>
        <taxon>Anaeromonas</taxon>
    </lineage>
</organism>
<dbReference type="RefSeq" id="WP_203366715.1">
    <property type="nucleotide sequence ID" value="NZ_WSFT01000037.1"/>
</dbReference>
<dbReference type="AlphaFoldDB" id="A0A942Z7K3"/>
<reference evidence="1" key="1">
    <citation type="submission" date="2019-12" db="EMBL/GenBank/DDBJ databases">
        <title>Clostridiaceae gen. nov. sp. nov., isolated from sediment in Xinjiang, China.</title>
        <authorList>
            <person name="Zhang R."/>
        </authorList>
    </citation>
    <scope>NUCLEOTIDE SEQUENCE</scope>
    <source>
        <strain evidence="1">D2Q-11</strain>
    </source>
</reference>
<dbReference type="InterPro" id="IPR020139">
    <property type="entry name" value="DUF2642"/>
</dbReference>
<sequence>MNRYEDDYRYDRYPSMQKPMQVSNVDPYVVAALMTLKGKKLVVETVRGSLHGRLLDIKPDHIVIGESSDDSRFFIRIAEIVHIMPDINNDCDPRYR</sequence>
<name>A0A942Z7K3_9FIRM</name>
<evidence type="ECO:0000313" key="1">
    <source>
        <dbReference type="EMBL" id="MBS4538792.1"/>
    </source>
</evidence>
<gene>
    <name evidence="1" type="ORF">GOQ27_09970</name>
</gene>
<proteinExistence type="predicted"/>
<keyword evidence="2" id="KW-1185">Reference proteome</keyword>
<dbReference type="Pfam" id="PF10842">
    <property type="entry name" value="DUF2642"/>
    <property type="match status" value="1"/>
</dbReference>
<accession>A0A942Z7K3</accession>